<evidence type="ECO:0000256" key="1">
    <source>
        <dbReference type="ARBA" id="ARBA00023002"/>
    </source>
</evidence>
<dbReference type="Pfam" id="PF08125">
    <property type="entry name" value="Mannitol_dh_C"/>
    <property type="match status" value="1"/>
</dbReference>
<reference evidence="6" key="1">
    <citation type="journal article" date="2014" name="Int. J. Syst. Evol. Microbiol.">
        <title>Complete genome sequence of Corynebacterium casei LMG S-19264T (=DSM 44701T), isolated from a smear-ripened cheese.</title>
        <authorList>
            <consortium name="US DOE Joint Genome Institute (JGI-PGF)"/>
            <person name="Walter F."/>
            <person name="Albersmeier A."/>
            <person name="Kalinowski J."/>
            <person name="Ruckert C."/>
        </authorList>
    </citation>
    <scope>NUCLEOTIDE SEQUENCE</scope>
    <source>
        <strain evidence="6">CGMCC 1.12187</strain>
    </source>
</reference>
<dbReference type="Gene3D" id="1.10.1040.10">
    <property type="entry name" value="N-(1-d-carboxylethyl)-l-norvaline Dehydrogenase, domain 2"/>
    <property type="match status" value="1"/>
</dbReference>
<comment type="caution">
    <text evidence="6">The sequence shown here is derived from an EMBL/GenBank/DDBJ whole genome shotgun (WGS) entry which is preliminary data.</text>
</comment>
<feature type="domain" description="Mannitol dehydrogenase C-terminal" evidence="5">
    <location>
        <begin position="294"/>
        <end position="467"/>
    </location>
</feature>
<dbReference type="InterPro" id="IPR013131">
    <property type="entry name" value="Mannitol_DH_N"/>
</dbReference>
<accession>A0A917M1A9</accession>
<evidence type="ECO:0000259" key="4">
    <source>
        <dbReference type="Pfam" id="PF01232"/>
    </source>
</evidence>
<sequence>MSTPAGQDPRPLNRRTFPSAPAAPPRLVHLGLGAFHRAHQLWYTQHAEADPAHPEWGYVSFTGRSATVAEQLTEQDGLYTLVERGPEGDEHEVVTALVEARPADDVGRLWELLAAPGTAVVTLTVTEAAYQLGPHLAFDAQRPAVAADLALLRRAYRDGGFALDAVGVPATPAAKLVVGLAERRRAGAGPLAVVSCDNLSANALAARHAVQGLAAAVDPRLGGWIERTVSFVATSIDRITPRTEDAVLGSVARETGYSDMVPVVTEPFSSWVLSGEFPAGRPAWERAGAVFVDDIEAFERRKLWLLNGAHSLMAYAGQLRGHATVAEALADPVCRQWVEQFWDEAQQHLTAPGLDVPAYRAALLERFANPRIAHHLAQIAADGSAKLQMRAVPVLRAEREAGRPGTAAARMIAAWTVFLEGRTELDDAAADQVLAAAAGTGRARVRALLALLDRELAERDDVVDLVAALAADLR</sequence>
<dbReference type="InterPro" id="IPR036291">
    <property type="entry name" value="NAD(P)-bd_dom_sf"/>
</dbReference>
<dbReference type="InterPro" id="IPR013328">
    <property type="entry name" value="6PGD_dom2"/>
</dbReference>
<keyword evidence="1" id="KW-0560">Oxidoreductase</keyword>
<dbReference type="Gene3D" id="3.40.50.720">
    <property type="entry name" value="NAD(P)-binding Rossmann-like Domain"/>
    <property type="match status" value="1"/>
</dbReference>
<dbReference type="InterPro" id="IPR013118">
    <property type="entry name" value="Mannitol_DH_C"/>
</dbReference>
<dbReference type="InterPro" id="IPR050988">
    <property type="entry name" value="Mannitol_DH/Oxidoreductase"/>
</dbReference>
<name>A0A917M1A9_9MICC</name>
<dbReference type="InterPro" id="IPR000669">
    <property type="entry name" value="Mannitol_DH"/>
</dbReference>
<keyword evidence="7" id="KW-1185">Reference proteome</keyword>
<dbReference type="Proteomes" id="UP000638848">
    <property type="component" value="Unassembled WGS sequence"/>
</dbReference>
<dbReference type="PANTHER" id="PTHR43362">
    <property type="entry name" value="MANNITOL DEHYDROGENASE DSF1-RELATED"/>
    <property type="match status" value="1"/>
</dbReference>
<dbReference type="Pfam" id="PF01232">
    <property type="entry name" value="Mannitol_dh"/>
    <property type="match status" value="1"/>
</dbReference>
<dbReference type="InterPro" id="IPR008927">
    <property type="entry name" value="6-PGluconate_DH-like_C_sf"/>
</dbReference>
<protein>
    <submittedName>
        <fullName evidence="6">Mannitol dehydrogenase</fullName>
    </submittedName>
</protein>
<evidence type="ECO:0000256" key="3">
    <source>
        <dbReference type="SAM" id="MobiDB-lite"/>
    </source>
</evidence>
<dbReference type="PANTHER" id="PTHR43362:SF1">
    <property type="entry name" value="MANNITOL DEHYDROGENASE 2-RELATED"/>
    <property type="match status" value="1"/>
</dbReference>
<evidence type="ECO:0000256" key="2">
    <source>
        <dbReference type="ARBA" id="ARBA00048615"/>
    </source>
</evidence>
<gene>
    <name evidence="6" type="primary">uxuB</name>
    <name evidence="6" type="ORF">GCM10011374_39530</name>
</gene>
<feature type="domain" description="Mannitol dehydrogenase N-terminal" evidence="4">
    <location>
        <begin position="26"/>
        <end position="285"/>
    </location>
</feature>
<proteinExistence type="predicted"/>
<organism evidence="6 7">
    <name type="scientific">Kocuria dechangensis</name>
    <dbReference type="NCBI Taxonomy" id="1176249"/>
    <lineage>
        <taxon>Bacteria</taxon>
        <taxon>Bacillati</taxon>
        <taxon>Actinomycetota</taxon>
        <taxon>Actinomycetes</taxon>
        <taxon>Micrococcales</taxon>
        <taxon>Micrococcaceae</taxon>
        <taxon>Kocuria</taxon>
    </lineage>
</organism>
<dbReference type="EMBL" id="BMEQ01000042">
    <property type="protein sequence ID" value="GGG70978.1"/>
    <property type="molecule type" value="Genomic_DNA"/>
</dbReference>
<evidence type="ECO:0000259" key="5">
    <source>
        <dbReference type="Pfam" id="PF08125"/>
    </source>
</evidence>
<dbReference type="SUPFAM" id="SSF51735">
    <property type="entry name" value="NAD(P)-binding Rossmann-fold domains"/>
    <property type="match status" value="1"/>
</dbReference>
<dbReference type="AlphaFoldDB" id="A0A917M1A9"/>
<dbReference type="SUPFAM" id="SSF48179">
    <property type="entry name" value="6-phosphogluconate dehydrogenase C-terminal domain-like"/>
    <property type="match status" value="1"/>
</dbReference>
<dbReference type="RefSeq" id="WP_188540284.1">
    <property type="nucleotide sequence ID" value="NZ_BMEQ01000042.1"/>
</dbReference>
<dbReference type="PRINTS" id="PR00084">
    <property type="entry name" value="MTLDHDRGNASE"/>
</dbReference>
<evidence type="ECO:0000313" key="7">
    <source>
        <dbReference type="Proteomes" id="UP000638848"/>
    </source>
</evidence>
<evidence type="ECO:0000313" key="6">
    <source>
        <dbReference type="EMBL" id="GGG70978.1"/>
    </source>
</evidence>
<dbReference type="GO" id="GO:0008926">
    <property type="term" value="F:mannitol-1-phosphate 5-dehydrogenase activity"/>
    <property type="evidence" value="ECO:0007669"/>
    <property type="project" value="UniProtKB-EC"/>
</dbReference>
<feature type="region of interest" description="Disordered" evidence="3">
    <location>
        <begin position="1"/>
        <end position="23"/>
    </location>
</feature>
<reference evidence="6" key="2">
    <citation type="submission" date="2020-09" db="EMBL/GenBank/DDBJ databases">
        <authorList>
            <person name="Sun Q."/>
            <person name="Zhou Y."/>
        </authorList>
    </citation>
    <scope>NUCLEOTIDE SEQUENCE</scope>
    <source>
        <strain evidence="6">CGMCC 1.12187</strain>
    </source>
</reference>
<comment type="catalytic activity">
    <reaction evidence="2">
        <text>D-mannitol 1-phosphate + NAD(+) = beta-D-fructose 6-phosphate + NADH + H(+)</text>
        <dbReference type="Rhea" id="RHEA:19661"/>
        <dbReference type="ChEBI" id="CHEBI:15378"/>
        <dbReference type="ChEBI" id="CHEBI:57540"/>
        <dbReference type="ChEBI" id="CHEBI:57634"/>
        <dbReference type="ChEBI" id="CHEBI:57945"/>
        <dbReference type="ChEBI" id="CHEBI:61381"/>
        <dbReference type="EC" id="1.1.1.17"/>
    </reaction>
</comment>